<evidence type="ECO:0000313" key="14">
    <source>
        <dbReference type="EMBL" id="CAF0894094.1"/>
    </source>
</evidence>
<dbReference type="EMBL" id="CAJOAZ010002911">
    <property type="protein sequence ID" value="CAF3969811.1"/>
    <property type="molecule type" value="Genomic_DNA"/>
</dbReference>
<name>A0A814H0Z7_9BILA</name>
<evidence type="ECO:0000256" key="9">
    <source>
        <dbReference type="ARBA" id="ARBA00045999"/>
    </source>
</evidence>
<evidence type="ECO:0000256" key="1">
    <source>
        <dbReference type="ARBA" id="ARBA00004370"/>
    </source>
</evidence>
<keyword evidence="7 10" id="KW-0472">Membrane</keyword>
<evidence type="ECO:0000313" key="15">
    <source>
        <dbReference type="EMBL" id="CAF1004230.1"/>
    </source>
</evidence>
<dbReference type="GO" id="GO:0000139">
    <property type="term" value="C:Golgi membrane"/>
    <property type="evidence" value="ECO:0007669"/>
    <property type="project" value="TreeGrafter"/>
</dbReference>
<dbReference type="PANTHER" id="PTHR15858">
    <property type="entry name" value="IMMEDIATE EARLY RESPONSE 3-INTERACTING PROTEIN 1"/>
    <property type="match status" value="1"/>
</dbReference>
<dbReference type="Proteomes" id="UP000663832">
    <property type="component" value="Unassembled WGS sequence"/>
</dbReference>
<dbReference type="Pfam" id="PF08571">
    <property type="entry name" value="Yos1"/>
    <property type="match status" value="1"/>
</dbReference>
<dbReference type="GO" id="GO:0015031">
    <property type="term" value="P:protein transport"/>
    <property type="evidence" value="ECO:0007669"/>
    <property type="project" value="UniProtKB-KW"/>
</dbReference>
<feature type="transmembrane region" description="Helical" evidence="10">
    <location>
        <begin position="71"/>
        <end position="90"/>
    </location>
</feature>
<comment type="subcellular location">
    <subcellularLocation>
        <location evidence="1">Membrane</location>
    </subcellularLocation>
</comment>
<keyword evidence="6 10" id="KW-1133">Transmembrane helix</keyword>
<evidence type="ECO:0000313" key="17">
    <source>
        <dbReference type="EMBL" id="CAF3969811.1"/>
    </source>
</evidence>
<evidence type="ECO:0000256" key="10">
    <source>
        <dbReference type="SAM" id="Phobius"/>
    </source>
</evidence>
<comment type="similarity">
    <text evidence="8">Belongs to the YOS1 family.</text>
</comment>
<dbReference type="AlphaFoldDB" id="A0A814H0Z7"/>
<organism evidence="15 19">
    <name type="scientific">Adineta steineri</name>
    <dbReference type="NCBI Taxonomy" id="433720"/>
    <lineage>
        <taxon>Eukaryota</taxon>
        <taxon>Metazoa</taxon>
        <taxon>Spiralia</taxon>
        <taxon>Gnathifera</taxon>
        <taxon>Rotifera</taxon>
        <taxon>Eurotatoria</taxon>
        <taxon>Bdelloidea</taxon>
        <taxon>Adinetida</taxon>
        <taxon>Adinetidae</taxon>
        <taxon>Adineta</taxon>
    </lineage>
</organism>
<proteinExistence type="inferred from homology"/>
<evidence type="ECO:0000256" key="3">
    <source>
        <dbReference type="ARBA" id="ARBA00022448"/>
    </source>
</evidence>
<dbReference type="PANTHER" id="PTHR15858:SF0">
    <property type="entry name" value="IMMEDIATE EARLY RESPONSE 3-INTERACTING PROTEIN 1"/>
    <property type="match status" value="1"/>
</dbReference>
<feature type="chain" id="PRO_5035684186" description="Immediate early response 3-interacting protein 1" evidence="11">
    <location>
        <begin position="19"/>
        <end position="91"/>
    </location>
</feature>
<protein>
    <recommendedName>
        <fullName evidence="2">Immediate early response 3-interacting protein 1</fullName>
    </recommendedName>
</protein>
<gene>
    <name evidence="12" type="ORF">BJG266_LOCUS29</name>
    <name evidence="14" type="ORF">JYZ213_LOCUS10186</name>
    <name evidence="16" type="ORF">OKA104_LOCUS11405</name>
    <name evidence="17" type="ORF">OXD698_LOCUS27758</name>
    <name evidence="13" type="ORF">QVE165_LOCUS8883</name>
    <name evidence="15" type="ORF">VCS650_LOCUS14900</name>
</gene>
<evidence type="ECO:0000313" key="13">
    <source>
        <dbReference type="EMBL" id="CAF0889818.1"/>
    </source>
</evidence>
<comment type="function">
    <text evidence="9">Regulator of endoplasmic reticulum secretion that acts as a key determinant of brain size. Required for secretion of extracellular matrix proteins. Required for correct brain development by depositing sufficient extracellular matrix proteins for tissue integrity and the proliferation of neural progenitors. Acts as a regulator of the unfolded protein response (UPR).</text>
</comment>
<keyword evidence="4 10" id="KW-0812">Transmembrane</keyword>
<dbReference type="EMBL" id="CAJNOI010000001">
    <property type="protein sequence ID" value="CAF0718918.1"/>
    <property type="molecule type" value="Genomic_DNA"/>
</dbReference>
<dbReference type="Proteomes" id="UP000663891">
    <property type="component" value="Unassembled WGS sequence"/>
</dbReference>
<reference evidence="15" key="1">
    <citation type="submission" date="2021-02" db="EMBL/GenBank/DDBJ databases">
        <authorList>
            <person name="Nowell W R."/>
        </authorList>
    </citation>
    <scope>NUCLEOTIDE SEQUENCE</scope>
</reference>
<evidence type="ECO:0000256" key="2">
    <source>
        <dbReference type="ARBA" id="ARBA00016434"/>
    </source>
</evidence>
<dbReference type="EMBL" id="CAJNOG010000074">
    <property type="protein sequence ID" value="CAF0894094.1"/>
    <property type="molecule type" value="Genomic_DNA"/>
</dbReference>
<evidence type="ECO:0000313" key="12">
    <source>
        <dbReference type="EMBL" id="CAF0718918.1"/>
    </source>
</evidence>
<dbReference type="Proteomes" id="UP000663844">
    <property type="component" value="Unassembled WGS sequence"/>
</dbReference>
<evidence type="ECO:0000256" key="5">
    <source>
        <dbReference type="ARBA" id="ARBA00022927"/>
    </source>
</evidence>
<keyword evidence="11" id="KW-0732">Signal</keyword>
<dbReference type="InterPro" id="IPR013880">
    <property type="entry name" value="Yos1"/>
</dbReference>
<dbReference type="GO" id="GO:0005789">
    <property type="term" value="C:endoplasmic reticulum membrane"/>
    <property type="evidence" value="ECO:0007669"/>
    <property type="project" value="TreeGrafter"/>
</dbReference>
<dbReference type="Proteomes" id="UP000663881">
    <property type="component" value="Unassembled WGS sequence"/>
</dbReference>
<accession>A0A814H0Z7</accession>
<dbReference type="EMBL" id="CAJNON010000127">
    <property type="protein sequence ID" value="CAF1004230.1"/>
    <property type="molecule type" value="Genomic_DNA"/>
</dbReference>
<dbReference type="GO" id="GO:0006888">
    <property type="term" value="P:endoplasmic reticulum to Golgi vesicle-mediated transport"/>
    <property type="evidence" value="ECO:0007669"/>
    <property type="project" value="TreeGrafter"/>
</dbReference>
<keyword evidence="5" id="KW-0653">Protein transport</keyword>
<comment type="caution">
    <text evidence="15">The sequence shown here is derived from an EMBL/GenBank/DDBJ whole genome shotgun (WGS) entry which is preliminary data.</text>
</comment>
<sequence length="91" mass="9722">MVFTLYSLIEAALLGVNAVAILNEQRFLSKLTGGGGGHQGYPGAAGYVDDMQNAGGVKQQLLTLIRSVRTVMRIPLIAFNIIAIIFLILFG</sequence>
<dbReference type="OrthoDB" id="15356at2759"/>
<dbReference type="Proteomes" id="UP000663845">
    <property type="component" value="Unassembled WGS sequence"/>
</dbReference>
<feature type="signal peptide" evidence="11">
    <location>
        <begin position="1"/>
        <end position="18"/>
    </location>
</feature>
<evidence type="ECO:0000313" key="16">
    <source>
        <dbReference type="EMBL" id="CAF3685155.1"/>
    </source>
</evidence>
<evidence type="ECO:0000256" key="8">
    <source>
        <dbReference type="ARBA" id="ARBA00024203"/>
    </source>
</evidence>
<dbReference type="Proteomes" id="UP000663877">
    <property type="component" value="Unassembled WGS sequence"/>
</dbReference>
<evidence type="ECO:0000256" key="7">
    <source>
        <dbReference type="ARBA" id="ARBA00023136"/>
    </source>
</evidence>
<evidence type="ECO:0000256" key="11">
    <source>
        <dbReference type="SAM" id="SignalP"/>
    </source>
</evidence>
<keyword evidence="18" id="KW-1185">Reference proteome</keyword>
<evidence type="ECO:0000313" key="18">
    <source>
        <dbReference type="Proteomes" id="UP000663832"/>
    </source>
</evidence>
<dbReference type="EMBL" id="CAJNOM010000040">
    <property type="protein sequence ID" value="CAF0889818.1"/>
    <property type="molecule type" value="Genomic_DNA"/>
</dbReference>
<evidence type="ECO:0000313" key="19">
    <source>
        <dbReference type="Proteomes" id="UP000663891"/>
    </source>
</evidence>
<evidence type="ECO:0000256" key="4">
    <source>
        <dbReference type="ARBA" id="ARBA00022692"/>
    </source>
</evidence>
<dbReference type="EMBL" id="CAJOAY010000527">
    <property type="protein sequence ID" value="CAF3685155.1"/>
    <property type="molecule type" value="Genomic_DNA"/>
</dbReference>
<dbReference type="GO" id="GO:0030134">
    <property type="term" value="C:COPII-coated ER to Golgi transport vesicle"/>
    <property type="evidence" value="ECO:0007669"/>
    <property type="project" value="TreeGrafter"/>
</dbReference>
<keyword evidence="3" id="KW-0813">Transport</keyword>
<evidence type="ECO:0000256" key="6">
    <source>
        <dbReference type="ARBA" id="ARBA00022989"/>
    </source>
</evidence>